<dbReference type="EMBL" id="JBBPBF010000009">
    <property type="protein sequence ID" value="KAK7612587.1"/>
    <property type="molecule type" value="Genomic_DNA"/>
</dbReference>
<gene>
    <name evidence="2" type="ORF">JOL62DRAFT_555048</name>
</gene>
<feature type="compositionally biased region" description="Low complexity" evidence="1">
    <location>
        <begin position="1"/>
        <end position="16"/>
    </location>
</feature>
<feature type="compositionally biased region" description="Low complexity" evidence="1">
    <location>
        <begin position="71"/>
        <end position="91"/>
    </location>
</feature>
<feature type="region of interest" description="Disordered" evidence="1">
    <location>
        <begin position="1"/>
        <end position="98"/>
    </location>
</feature>
<evidence type="ECO:0000256" key="1">
    <source>
        <dbReference type="SAM" id="MobiDB-lite"/>
    </source>
</evidence>
<feature type="compositionally biased region" description="Basic and acidic residues" evidence="1">
    <location>
        <begin position="278"/>
        <end position="287"/>
    </location>
</feature>
<feature type="compositionally biased region" description="Pro residues" evidence="1">
    <location>
        <begin position="471"/>
        <end position="485"/>
    </location>
</feature>
<keyword evidence="3" id="KW-1185">Reference proteome</keyword>
<feature type="region of interest" description="Disordered" evidence="1">
    <location>
        <begin position="465"/>
        <end position="525"/>
    </location>
</feature>
<feature type="compositionally biased region" description="Low complexity" evidence="1">
    <location>
        <begin position="833"/>
        <end position="850"/>
    </location>
</feature>
<organism evidence="2 3">
    <name type="scientific">Phyllosticta paracitricarpa</name>
    <dbReference type="NCBI Taxonomy" id="2016321"/>
    <lineage>
        <taxon>Eukaryota</taxon>
        <taxon>Fungi</taxon>
        <taxon>Dikarya</taxon>
        <taxon>Ascomycota</taxon>
        <taxon>Pezizomycotina</taxon>
        <taxon>Dothideomycetes</taxon>
        <taxon>Dothideomycetes incertae sedis</taxon>
        <taxon>Botryosphaeriales</taxon>
        <taxon>Phyllostictaceae</taxon>
        <taxon>Phyllosticta</taxon>
    </lineage>
</organism>
<feature type="compositionally biased region" description="Low complexity" evidence="1">
    <location>
        <begin position="702"/>
        <end position="718"/>
    </location>
</feature>
<feature type="compositionally biased region" description="Polar residues" evidence="1">
    <location>
        <begin position="800"/>
        <end position="810"/>
    </location>
</feature>
<feature type="compositionally biased region" description="Low complexity" evidence="1">
    <location>
        <begin position="506"/>
        <end position="525"/>
    </location>
</feature>
<feature type="compositionally biased region" description="Basic and acidic residues" evidence="1">
    <location>
        <begin position="219"/>
        <end position="235"/>
    </location>
</feature>
<accession>A0ABR1NBK8</accession>
<feature type="compositionally biased region" description="Acidic residues" evidence="1">
    <location>
        <begin position="643"/>
        <end position="652"/>
    </location>
</feature>
<dbReference type="Proteomes" id="UP001367316">
    <property type="component" value="Unassembled WGS sequence"/>
</dbReference>
<reference evidence="2 3" key="1">
    <citation type="submission" date="2024-04" db="EMBL/GenBank/DDBJ databases">
        <title>Phyllosticta paracitricarpa is synonymous to the EU quarantine fungus P. citricarpa based on phylogenomic analyses.</title>
        <authorList>
            <consortium name="Lawrence Berkeley National Laboratory"/>
            <person name="Van ingen-buijs V.A."/>
            <person name="Van westerhoven A.C."/>
            <person name="Haridas S."/>
            <person name="Skiadas P."/>
            <person name="Martin F."/>
            <person name="Groenewald J.Z."/>
            <person name="Crous P.W."/>
            <person name="Seidl M.F."/>
        </authorList>
    </citation>
    <scope>NUCLEOTIDE SEQUENCE [LARGE SCALE GENOMIC DNA]</scope>
    <source>
        <strain evidence="2 3">CBS 141358</strain>
    </source>
</reference>
<feature type="region of interest" description="Disordered" evidence="1">
    <location>
        <begin position="184"/>
        <end position="289"/>
    </location>
</feature>
<sequence>MPQQRQQPQHARPLPAEANRLQDAVSSAVHAARTASSRSTPTPAAAATRPRPSNASGSTFAQRHAEFRSFAPLNQQQQRRQRPAANARGPASGTGSLKKFLAEFKETYRAAPENDTAVLSREVREWYRGHREEKKEKVAAQVRAHVQLQQRQEEEAQRLLHVQQEQYRQQQELLLHQRQLVREKEASVAPRIEVTDASEDDWRSGRTAASPPEQFYDFVVRERATESSRSSRSDAGDTVPTNASHSRGTPEELHPRTQGYRQDDYCNQPSEHGAALYNRKDHRDRAAPRAGRLLYVSERLCYGPNEQPPPPSRPAQPDDLEVLKSKIQDFKTDIMEGRQRHKAAKAARRLAASENKEREAREKWRREMKGRIGGPVLLVAGEERIGILGGGARQSLDELSPVRSPVSPLRRHSSPACSPVVARPFAPPGRVLVVPQVIPSPVESNRKSSPPAFYANNATRFTQWDDFVNPRPTPPAPPALPPAPPGTASSSITTTTTKTKPKHPAPHLAASTLTPPASSKSTFSSTSTTASKATFASIAFKPTLPKLFTRGLHHHHASSGSSSVSSGASSFGCRGISAGAEVQGMAAMMMRAARASAVQQQRQGSADEKDGGSAFRSPLAPIRRVSPLAVEFGGEQNGRSDGSDAETDEELERAESRYSVIAAVPSPLNIRKTATTPLVVKRRGLRDVEEEEEEEEEERYDSMLSSSSSFPSPLSPSSNHGGRGGTSRRAESTFSRPSWWTWESSASPVSPIISPPSAKKPPQLVVDAPPPQPLPSRQQQTYDYGSDSDSESLYKAPTPRKNTPPDNGSNQKEESSSYVPPRANWTTTNALKPSSSASTFSSYPASNNSGSSGGSGETAAAAAQGVKEKTRFWDEVRRGLRPSNASFPRSLSVKFEMLCQPLDLPACLKRQQLCL</sequence>
<protein>
    <submittedName>
        <fullName evidence="2">Uncharacterized protein</fullName>
    </submittedName>
</protein>
<feature type="region of interest" description="Disordered" evidence="1">
    <location>
        <begin position="596"/>
        <end position="654"/>
    </location>
</feature>
<feature type="compositionally biased region" description="Acidic residues" evidence="1">
    <location>
        <begin position="688"/>
        <end position="699"/>
    </location>
</feature>
<proteinExistence type="predicted"/>
<comment type="caution">
    <text evidence="2">The sequence shown here is derived from an EMBL/GenBank/DDBJ whole genome shotgun (WGS) entry which is preliminary data.</text>
</comment>
<feature type="region of interest" description="Disordered" evidence="1">
    <location>
        <begin position="683"/>
        <end position="866"/>
    </location>
</feature>
<name>A0ABR1NBK8_9PEZI</name>
<evidence type="ECO:0000313" key="2">
    <source>
        <dbReference type="EMBL" id="KAK7612587.1"/>
    </source>
</evidence>
<feature type="compositionally biased region" description="Polar residues" evidence="1">
    <location>
        <begin position="732"/>
        <end position="743"/>
    </location>
</feature>
<feature type="compositionally biased region" description="Low complexity" evidence="1">
    <location>
        <begin position="24"/>
        <end position="56"/>
    </location>
</feature>
<feature type="compositionally biased region" description="Low complexity" evidence="1">
    <location>
        <begin position="744"/>
        <end position="762"/>
    </location>
</feature>
<feature type="compositionally biased region" description="Low complexity" evidence="1">
    <location>
        <begin position="486"/>
        <end position="498"/>
    </location>
</feature>
<evidence type="ECO:0000313" key="3">
    <source>
        <dbReference type="Proteomes" id="UP001367316"/>
    </source>
</evidence>